<dbReference type="GO" id="GO:0008794">
    <property type="term" value="F:arsenate reductase (glutaredoxin) activity"/>
    <property type="evidence" value="ECO:0007669"/>
    <property type="project" value="UniProtKB-EC"/>
</dbReference>
<dbReference type="PANTHER" id="PTHR30041">
    <property type="entry name" value="ARSENATE REDUCTASE"/>
    <property type="match status" value="1"/>
</dbReference>
<dbReference type="InterPro" id="IPR006660">
    <property type="entry name" value="Arsenate_reductase-like"/>
</dbReference>
<dbReference type="RefSeq" id="WP_382406058.1">
    <property type="nucleotide sequence ID" value="NZ_JBHSGU010000002.1"/>
</dbReference>
<proteinExistence type="inferred from homology"/>
<dbReference type="EC" id="1.20.4.1" evidence="4"/>
<dbReference type="Pfam" id="PF03960">
    <property type="entry name" value="ArsC"/>
    <property type="match status" value="1"/>
</dbReference>
<comment type="similarity">
    <text evidence="1 3 4">Belongs to the ArsC family.</text>
</comment>
<dbReference type="Proteomes" id="UP001595897">
    <property type="component" value="Unassembled WGS sequence"/>
</dbReference>
<evidence type="ECO:0000313" key="6">
    <source>
        <dbReference type="Proteomes" id="UP001595897"/>
    </source>
</evidence>
<evidence type="ECO:0000313" key="5">
    <source>
        <dbReference type="EMBL" id="MFC4699308.1"/>
    </source>
</evidence>
<comment type="caution">
    <text evidence="5">The sequence shown here is derived from an EMBL/GenBank/DDBJ whole genome shotgun (WGS) entry which is preliminary data.</text>
</comment>
<dbReference type="InterPro" id="IPR036249">
    <property type="entry name" value="Thioredoxin-like_sf"/>
</dbReference>
<name>A0ABV9LUI9_9ALTE</name>
<dbReference type="EMBL" id="JBHSGU010000002">
    <property type="protein sequence ID" value="MFC4699308.1"/>
    <property type="molecule type" value="Genomic_DNA"/>
</dbReference>
<keyword evidence="6" id="KW-1185">Reference proteome</keyword>
<sequence>MPKAILYHNPRCSKSREALAYVQQQIDDLVVIEYLKQPPTRQDLDAIFKALDVQNAHQMIRSKEAEYQLAGLNQDASNDEVLDAVAKYPKLLERPIMMYGSRAAIGRPLDHIVALLHA</sequence>
<gene>
    <name evidence="5" type="primary">arsC</name>
    <name evidence="5" type="ORF">ACFO4O_03935</name>
</gene>
<dbReference type="InterPro" id="IPR006659">
    <property type="entry name" value="Arsenate_reductase"/>
</dbReference>
<dbReference type="Gene3D" id="3.40.30.10">
    <property type="entry name" value="Glutaredoxin"/>
    <property type="match status" value="1"/>
</dbReference>
<dbReference type="SUPFAM" id="SSF52833">
    <property type="entry name" value="Thioredoxin-like"/>
    <property type="match status" value="1"/>
</dbReference>
<evidence type="ECO:0000256" key="4">
    <source>
        <dbReference type="RuleBase" id="RU362029"/>
    </source>
</evidence>
<dbReference type="PANTHER" id="PTHR30041:SF4">
    <property type="entry name" value="ARSENATE REDUCTASE"/>
    <property type="match status" value="1"/>
</dbReference>
<dbReference type="PROSITE" id="PS51353">
    <property type="entry name" value="ARSC"/>
    <property type="match status" value="1"/>
</dbReference>
<protein>
    <recommendedName>
        <fullName evidence="4">Arsenate reductase</fullName>
        <ecNumber evidence="4">1.20.4.1</ecNumber>
    </recommendedName>
</protein>
<dbReference type="NCBIfam" id="TIGR00014">
    <property type="entry name" value="arsC"/>
    <property type="match status" value="1"/>
</dbReference>
<evidence type="ECO:0000256" key="2">
    <source>
        <dbReference type="ARBA" id="ARBA00023002"/>
    </source>
</evidence>
<organism evidence="5 6">
    <name type="scientific">Glaciecola siphonariae</name>
    <dbReference type="NCBI Taxonomy" id="521012"/>
    <lineage>
        <taxon>Bacteria</taxon>
        <taxon>Pseudomonadati</taxon>
        <taxon>Pseudomonadota</taxon>
        <taxon>Gammaproteobacteria</taxon>
        <taxon>Alteromonadales</taxon>
        <taxon>Alteromonadaceae</taxon>
        <taxon>Glaciecola</taxon>
    </lineage>
</organism>
<accession>A0ABV9LUI9</accession>
<evidence type="ECO:0000256" key="1">
    <source>
        <dbReference type="ARBA" id="ARBA00007198"/>
    </source>
</evidence>
<keyword evidence="2 4" id="KW-0560">Oxidoreductase</keyword>
<comment type="catalytic activity">
    <reaction evidence="4">
        <text>[glutaredoxin]-dithiol + arsenate + glutathione + H(+) = glutathionyl-S-S-[glutaredoxin] + arsenite + H2O</text>
        <dbReference type="Rhea" id="RHEA:22016"/>
        <dbReference type="Rhea" id="RHEA-COMP:10729"/>
        <dbReference type="Rhea" id="RHEA-COMP:17668"/>
        <dbReference type="ChEBI" id="CHEBI:15377"/>
        <dbReference type="ChEBI" id="CHEBI:15378"/>
        <dbReference type="ChEBI" id="CHEBI:29242"/>
        <dbReference type="ChEBI" id="CHEBI:29950"/>
        <dbReference type="ChEBI" id="CHEBI:48597"/>
        <dbReference type="ChEBI" id="CHEBI:57925"/>
        <dbReference type="ChEBI" id="CHEBI:146199"/>
        <dbReference type="EC" id="1.20.4.1"/>
    </reaction>
</comment>
<reference evidence="6" key="1">
    <citation type="journal article" date="2019" name="Int. J. Syst. Evol. Microbiol.">
        <title>The Global Catalogue of Microorganisms (GCM) 10K type strain sequencing project: providing services to taxonomists for standard genome sequencing and annotation.</title>
        <authorList>
            <consortium name="The Broad Institute Genomics Platform"/>
            <consortium name="The Broad Institute Genome Sequencing Center for Infectious Disease"/>
            <person name="Wu L."/>
            <person name="Ma J."/>
        </authorList>
    </citation>
    <scope>NUCLEOTIDE SEQUENCE [LARGE SCALE GENOMIC DNA]</scope>
    <source>
        <strain evidence="6">KACC 12507</strain>
    </source>
</reference>
<evidence type="ECO:0000256" key="3">
    <source>
        <dbReference type="PROSITE-ProRule" id="PRU01282"/>
    </source>
</evidence>